<accession>A0A229WXJ2</accession>
<dbReference type="AlphaFoldDB" id="A0A229WXJ2"/>
<comment type="caution">
    <text evidence="1">The sequence shown here is derived from an EMBL/GenBank/DDBJ whole genome shotgun (WGS) entry which is preliminary data.</text>
</comment>
<reference evidence="1 2" key="1">
    <citation type="submission" date="2018-08" db="EMBL/GenBank/DDBJ databases">
        <title>Draft genome sequences of two Aspergillus turcosus clinical strains isolated from bronchoalveolar lavage fluid: one azole-susceptible and the other azole-resistant.</title>
        <authorList>
            <person name="Parent-Michaud M."/>
            <person name="Dufresne P.J."/>
            <person name="Fournier E."/>
            <person name="Martineau C."/>
            <person name="Moreira S."/>
            <person name="Perkins V."/>
            <person name="De Repentigny L."/>
            <person name="Dufresne S.F."/>
        </authorList>
    </citation>
    <scope>NUCLEOTIDE SEQUENCE [LARGE SCALE GENOMIC DNA]</scope>
    <source>
        <strain evidence="1">HMR AF 1038</strain>
    </source>
</reference>
<sequence>MSLMVNDKGVQHPIMELSDLMRQLDAAHDIDTLRALVQSDDFQRPLPTPSNVRLALMIALRAVELLCEAIDHLLSHETQQGSAAMKDTGVYRPCPRNLTLGKPDQHHLLESMYMLEVAEQYLRTLEDFDCFAAVVTGLVDFSAFYYESDDLIIHRCLLATHALSEVYMRALQGNIAPDKAVRVPQPPRYPKDNVKQAVVRSAHGPILGHHQIMTLNCATCSDTKMSPTTAFISYKDNLCWFNDWATAEREDGDILTEINSSMTSDSPITNSTIPGACARRQEYKWRDRNRIGDKLSRWLAQLDHVTKQSSNPSLTHSGVLCTTKAWTRKLIVASVCYGSYHFWPASQEIRFTDYVTYICSSIGGMVRGWAIDHDSEAAIGEHNLLNWLCRDCAIDAARETLYPANALAARDDFAMRIAWGPQTYFYFGQRHHGFKRRVDNLAETIASPSRHLHIQDIYPFACPVKAGDQLSTIVAKLLGLCGAKLIERAADALDDINWDCFPRICSLCDFDGSRAQLFMVSVGAARLAAKLPEPYRATLISLFDSYGFRLFPALQSRMLLLCPCLPRWMADVMSCGYVEAGMRCGQSDCSLTSESHLRAPQLLLPGLGSEETLYDGIPLTKSLLNQARIEASSLANKSGQREWFGVVSMPLRV</sequence>
<dbReference type="EMBL" id="NIDN02000140">
    <property type="protein sequence ID" value="RLL95715.1"/>
    <property type="molecule type" value="Genomic_DNA"/>
</dbReference>
<organism evidence="1 2">
    <name type="scientific">Aspergillus turcosus</name>
    <dbReference type="NCBI Taxonomy" id="1245748"/>
    <lineage>
        <taxon>Eukaryota</taxon>
        <taxon>Fungi</taxon>
        <taxon>Dikarya</taxon>
        <taxon>Ascomycota</taxon>
        <taxon>Pezizomycotina</taxon>
        <taxon>Eurotiomycetes</taxon>
        <taxon>Eurotiomycetidae</taxon>
        <taxon>Eurotiales</taxon>
        <taxon>Aspergillaceae</taxon>
        <taxon>Aspergillus</taxon>
        <taxon>Aspergillus subgen. Fumigati</taxon>
    </lineage>
</organism>
<proteinExistence type="predicted"/>
<protein>
    <submittedName>
        <fullName evidence="1">Uncharacterized protein</fullName>
    </submittedName>
</protein>
<dbReference type="Proteomes" id="UP000215289">
    <property type="component" value="Unassembled WGS sequence"/>
</dbReference>
<dbReference type="OrthoDB" id="5412252at2759"/>
<evidence type="ECO:0000313" key="2">
    <source>
        <dbReference type="Proteomes" id="UP000215289"/>
    </source>
</evidence>
<keyword evidence="2" id="KW-1185">Reference proteome</keyword>
<name>A0A229WXJ2_9EURO</name>
<evidence type="ECO:0000313" key="1">
    <source>
        <dbReference type="EMBL" id="RLL95715.1"/>
    </source>
</evidence>
<gene>
    <name evidence="1" type="ORF">CFD26_102489</name>
</gene>